<evidence type="ECO:0000259" key="5">
    <source>
        <dbReference type="PROSITE" id="PS50931"/>
    </source>
</evidence>
<dbReference type="InterPro" id="IPR000847">
    <property type="entry name" value="LysR_HTH_N"/>
</dbReference>
<dbReference type="OrthoDB" id="79118at2"/>
<dbReference type="STRING" id="76728.AQ490_07330"/>
<dbReference type="Gene3D" id="1.10.10.10">
    <property type="entry name" value="Winged helix-like DNA-binding domain superfamily/Winged helix DNA-binding domain"/>
    <property type="match status" value="1"/>
</dbReference>
<evidence type="ECO:0000256" key="1">
    <source>
        <dbReference type="ARBA" id="ARBA00009437"/>
    </source>
</evidence>
<dbReference type="GO" id="GO:0003700">
    <property type="term" value="F:DNA-binding transcription factor activity"/>
    <property type="evidence" value="ECO:0007669"/>
    <property type="project" value="InterPro"/>
</dbReference>
<dbReference type="InterPro" id="IPR005119">
    <property type="entry name" value="LysR_subst-bd"/>
</dbReference>
<evidence type="ECO:0000256" key="2">
    <source>
        <dbReference type="ARBA" id="ARBA00023015"/>
    </source>
</evidence>
<dbReference type="InterPro" id="IPR036388">
    <property type="entry name" value="WH-like_DNA-bd_sf"/>
</dbReference>
<dbReference type="PANTHER" id="PTHR30346:SF0">
    <property type="entry name" value="HCA OPERON TRANSCRIPTIONAL ACTIVATOR HCAR"/>
    <property type="match status" value="1"/>
</dbReference>
<dbReference type="eggNOG" id="COG0583">
    <property type="taxonomic scope" value="Bacteria"/>
</dbReference>
<evidence type="ECO:0000313" key="7">
    <source>
        <dbReference type="Proteomes" id="UP000050867"/>
    </source>
</evidence>
<dbReference type="PROSITE" id="PS50931">
    <property type="entry name" value="HTH_LYSR"/>
    <property type="match status" value="1"/>
</dbReference>
<reference evidence="6 7" key="1">
    <citation type="submission" date="2015-10" db="EMBL/GenBank/DDBJ databases">
        <title>Draft genome sequence of pyrrolomycin-producing Streptomyces vitaminophilus.</title>
        <authorList>
            <person name="Graham D.E."/>
            <person name="Mahan K.M."/>
            <person name="Klingeman D.M."/>
            <person name="Hettich R.L."/>
            <person name="Parry R.J."/>
        </authorList>
    </citation>
    <scope>NUCLEOTIDE SEQUENCE [LARGE SCALE GENOMIC DNA]</scope>
    <source>
        <strain evidence="6 7">ATCC 31673</strain>
    </source>
</reference>
<organism evidence="6 7">
    <name type="scientific">Wenjunlia vitaminophila</name>
    <name type="common">Streptomyces vitaminophilus</name>
    <dbReference type="NCBI Taxonomy" id="76728"/>
    <lineage>
        <taxon>Bacteria</taxon>
        <taxon>Bacillati</taxon>
        <taxon>Actinomycetota</taxon>
        <taxon>Actinomycetes</taxon>
        <taxon>Kitasatosporales</taxon>
        <taxon>Streptomycetaceae</taxon>
        <taxon>Wenjunlia</taxon>
    </lineage>
</organism>
<dbReference type="PANTHER" id="PTHR30346">
    <property type="entry name" value="TRANSCRIPTIONAL DUAL REGULATOR HCAR-RELATED"/>
    <property type="match status" value="1"/>
</dbReference>
<feature type="domain" description="HTH lysR-type" evidence="5">
    <location>
        <begin position="1"/>
        <end position="58"/>
    </location>
</feature>
<keyword evidence="3" id="KW-0238">DNA-binding</keyword>
<keyword evidence="4" id="KW-0804">Transcription</keyword>
<gene>
    <name evidence="6" type="ORF">AQ490_07330</name>
</gene>
<dbReference type="Proteomes" id="UP000050867">
    <property type="component" value="Unassembled WGS sequence"/>
</dbReference>
<dbReference type="Pfam" id="PF00126">
    <property type="entry name" value="HTH_1"/>
    <property type="match status" value="1"/>
</dbReference>
<dbReference type="GO" id="GO:0003677">
    <property type="term" value="F:DNA binding"/>
    <property type="evidence" value="ECO:0007669"/>
    <property type="project" value="UniProtKB-KW"/>
</dbReference>
<dbReference type="SUPFAM" id="SSF46785">
    <property type="entry name" value="Winged helix' DNA-binding domain"/>
    <property type="match status" value="1"/>
</dbReference>
<dbReference type="EMBL" id="LLZU01000037">
    <property type="protein sequence ID" value="KRV47279.1"/>
    <property type="molecule type" value="Genomic_DNA"/>
</dbReference>
<evidence type="ECO:0000313" key="6">
    <source>
        <dbReference type="EMBL" id="KRV47279.1"/>
    </source>
</evidence>
<keyword evidence="2" id="KW-0805">Transcription regulation</keyword>
<dbReference type="Pfam" id="PF03466">
    <property type="entry name" value="LysR_substrate"/>
    <property type="match status" value="1"/>
</dbReference>
<comment type="similarity">
    <text evidence="1">Belongs to the LysR transcriptional regulatory family.</text>
</comment>
<sequence>MDRYELECFLVLAEELHFGRTATRLHLSRARVSQLVQKLERRVGAPLFARTSRQVTLTRLGERLRDDLGPHHRAIREALERATATARGMAGALHVGFSTPLAGEMTMRAAEALRTAHPDLVVEICEVPMSDPFGLLRRGQFDVQLVDFPVRESDLTAGPALLTEERVLAVAAGHPLSARHAVSLEDLGDVPLLTVDGDVPDYWLEHRFPSRTPNGRPIDHRPAVTNMQEALVLVSAGKGAMLTAAHTAAYHRWPGVAYVPLVGGVPVRYGLVWRTGNGSPAVELFGHLAGKAARAVVGEDPQRALPR</sequence>
<proteinExistence type="inferred from homology"/>
<dbReference type="Gene3D" id="3.40.190.10">
    <property type="entry name" value="Periplasmic binding protein-like II"/>
    <property type="match status" value="2"/>
</dbReference>
<accession>A0A0T6LMZ6</accession>
<evidence type="ECO:0000256" key="4">
    <source>
        <dbReference type="ARBA" id="ARBA00023163"/>
    </source>
</evidence>
<dbReference type="GO" id="GO:0032993">
    <property type="term" value="C:protein-DNA complex"/>
    <property type="evidence" value="ECO:0007669"/>
    <property type="project" value="TreeGrafter"/>
</dbReference>
<evidence type="ECO:0000256" key="3">
    <source>
        <dbReference type="ARBA" id="ARBA00023125"/>
    </source>
</evidence>
<dbReference type="SUPFAM" id="SSF53850">
    <property type="entry name" value="Periplasmic binding protein-like II"/>
    <property type="match status" value="1"/>
</dbReference>
<name>A0A0T6LMZ6_WENVI</name>
<comment type="caution">
    <text evidence="6">The sequence shown here is derived from an EMBL/GenBank/DDBJ whole genome shotgun (WGS) entry which is preliminary data.</text>
</comment>
<dbReference type="RefSeq" id="WP_018384152.1">
    <property type="nucleotide sequence ID" value="NZ_LLZU01000037.1"/>
</dbReference>
<dbReference type="InterPro" id="IPR036390">
    <property type="entry name" value="WH_DNA-bd_sf"/>
</dbReference>
<dbReference type="CDD" id="cd08414">
    <property type="entry name" value="PBP2_LTTR_aromatics_like"/>
    <property type="match status" value="1"/>
</dbReference>
<dbReference type="AlphaFoldDB" id="A0A0T6LMZ6"/>
<protein>
    <submittedName>
        <fullName evidence="6">LysR family transcriptional regulator</fullName>
    </submittedName>
</protein>
<keyword evidence="7" id="KW-1185">Reference proteome</keyword>